<dbReference type="PRINTS" id="PR00205">
    <property type="entry name" value="CADHERIN"/>
</dbReference>
<dbReference type="InterPro" id="IPR018097">
    <property type="entry name" value="EGF_Ca-bd_CS"/>
</dbReference>
<protein>
    <submittedName>
        <fullName evidence="16">FAT4-like protein</fullName>
    </submittedName>
</protein>
<evidence type="ECO:0000256" key="5">
    <source>
        <dbReference type="ARBA" id="ARBA00023157"/>
    </source>
</evidence>
<feature type="domain" description="Cadherin" evidence="14">
    <location>
        <begin position="1658"/>
        <end position="1754"/>
    </location>
</feature>
<dbReference type="SUPFAM" id="SSF57196">
    <property type="entry name" value="EGF/Laminin"/>
    <property type="match status" value="3"/>
</dbReference>
<feature type="domain" description="Cadherin" evidence="14">
    <location>
        <begin position="1032"/>
        <end position="1144"/>
    </location>
</feature>
<feature type="transmembrane region" description="Helical" evidence="11">
    <location>
        <begin position="3620"/>
        <end position="3647"/>
    </location>
</feature>
<feature type="domain" description="Cadherin" evidence="14">
    <location>
        <begin position="1402"/>
        <end position="1498"/>
    </location>
</feature>
<evidence type="ECO:0000256" key="11">
    <source>
        <dbReference type="SAM" id="Phobius"/>
    </source>
</evidence>
<feature type="domain" description="Cadherin" evidence="14">
    <location>
        <begin position="2422"/>
        <end position="2517"/>
    </location>
</feature>
<dbReference type="Proteomes" id="UP001164746">
    <property type="component" value="Chromosome 11"/>
</dbReference>
<feature type="domain" description="Sushi" evidence="15">
    <location>
        <begin position="431"/>
        <end position="485"/>
    </location>
</feature>
<evidence type="ECO:0000256" key="4">
    <source>
        <dbReference type="ARBA" id="ARBA00022989"/>
    </source>
</evidence>
<feature type="domain" description="Cadherin" evidence="14">
    <location>
        <begin position="2025"/>
        <end position="2114"/>
    </location>
</feature>
<comment type="caution">
    <text evidence="8">Lacks conserved residue(s) required for the propagation of feature annotation.</text>
</comment>
<feature type="compositionally biased region" description="Basic and acidic residues" evidence="10">
    <location>
        <begin position="3672"/>
        <end position="3683"/>
    </location>
</feature>
<dbReference type="SMART" id="SM00112">
    <property type="entry name" value="CA"/>
    <property type="match status" value="20"/>
</dbReference>
<dbReference type="InterPro" id="IPR036383">
    <property type="entry name" value="TSP1_rpt_sf"/>
</dbReference>
<comment type="subcellular location">
    <subcellularLocation>
        <location evidence="1">Membrane</location>
        <topology evidence="1">Single-pass membrane protein</topology>
    </subcellularLocation>
</comment>
<dbReference type="Pfam" id="PF19028">
    <property type="entry name" value="TSP1_spondin"/>
    <property type="match status" value="1"/>
</dbReference>
<dbReference type="PROSITE" id="PS01187">
    <property type="entry name" value="EGF_CA"/>
    <property type="match status" value="1"/>
</dbReference>
<evidence type="ECO:0000256" key="10">
    <source>
        <dbReference type="SAM" id="MobiDB-lite"/>
    </source>
</evidence>
<proteinExistence type="predicted"/>
<feature type="domain" description="Cadherin" evidence="14">
    <location>
        <begin position="2122"/>
        <end position="2214"/>
    </location>
</feature>
<dbReference type="SUPFAM" id="SSF49313">
    <property type="entry name" value="Cadherin-like"/>
    <property type="match status" value="20"/>
</dbReference>
<dbReference type="PANTHER" id="PTHR24028:SF328">
    <property type="entry name" value="CADHERIN-3"/>
    <property type="match status" value="1"/>
</dbReference>
<organism evidence="16 17">
    <name type="scientific">Mya arenaria</name>
    <name type="common">Soft-shell clam</name>
    <dbReference type="NCBI Taxonomy" id="6604"/>
    <lineage>
        <taxon>Eukaryota</taxon>
        <taxon>Metazoa</taxon>
        <taxon>Spiralia</taxon>
        <taxon>Lophotrochozoa</taxon>
        <taxon>Mollusca</taxon>
        <taxon>Bivalvia</taxon>
        <taxon>Autobranchia</taxon>
        <taxon>Heteroconchia</taxon>
        <taxon>Euheterodonta</taxon>
        <taxon>Imparidentia</taxon>
        <taxon>Neoheterodontei</taxon>
        <taxon>Myida</taxon>
        <taxon>Myoidea</taxon>
        <taxon>Myidae</taxon>
        <taxon>Mya</taxon>
    </lineage>
</organism>
<dbReference type="EMBL" id="CP111022">
    <property type="protein sequence ID" value="WAR18645.1"/>
    <property type="molecule type" value="Genomic_DNA"/>
</dbReference>
<dbReference type="PROSITE" id="PS50268">
    <property type="entry name" value="CADHERIN_2"/>
    <property type="match status" value="19"/>
</dbReference>
<dbReference type="InterPro" id="IPR000884">
    <property type="entry name" value="TSP1_rpt"/>
</dbReference>
<dbReference type="PANTHER" id="PTHR24028">
    <property type="entry name" value="CADHERIN-87A"/>
    <property type="match status" value="1"/>
</dbReference>
<feature type="domain" description="Cadherin" evidence="14">
    <location>
        <begin position="2710"/>
        <end position="2816"/>
    </location>
</feature>
<feature type="disulfide bond" evidence="8">
    <location>
        <begin position="3495"/>
        <end position="3504"/>
    </location>
</feature>
<evidence type="ECO:0000256" key="1">
    <source>
        <dbReference type="ARBA" id="ARBA00004167"/>
    </source>
</evidence>
<keyword evidence="11" id="KW-0472">Membrane</keyword>
<feature type="disulfide bond" evidence="8">
    <location>
        <begin position="3457"/>
        <end position="3466"/>
    </location>
</feature>
<keyword evidence="3 12" id="KW-0732">Signal</keyword>
<feature type="domain" description="Cadherin" evidence="14">
    <location>
        <begin position="598"/>
        <end position="714"/>
    </location>
</feature>
<dbReference type="PROSITE" id="PS01186">
    <property type="entry name" value="EGF_2"/>
    <property type="match status" value="1"/>
</dbReference>
<dbReference type="Gene3D" id="2.10.25.10">
    <property type="entry name" value="Laminin"/>
    <property type="match status" value="3"/>
</dbReference>
<dbReference type="InterPro" id="IPR015919">
    <property type="entry name" value="Cadherin-like_sf"/>
</dbReference>
<feature type="domain" description="Cadherin" evidence="14">
    <location>
        <begin position="1243"/>
        <end position="1353"/>
    </location>
</feature>
<dbReference type="InterPro" id="IPR001881">
    <property type="entry name" value="EGF-like_Ca-bd_dom"/>
</dbReference>
<keyword evidence="17" id="KW-1185">Reference proteome</keyword>
<dbReference type="PROSITE" id="PS50092">
    <property type="entry name" value="TSP1"/>
    <property type="match status" value="3"/>
</dbReference>
<evidence type="ECO:0000256" key="3">
    <source>
        <dbReference type="ARBA" id="ARBA00022729"/>
    </source>
</evidence>
<feature type="domain" description="EGF-like" evidence="13">
    <location>
        <begin position="3469"/>
        <end position="3505"/>
    </location>
</feature>
<evidence type="ECO:0000256" key="6">
    <source>
        <dbReference type="ARBA" id="ARBA00023180"/>
    </source>
</evidence>
<dbReference type="PROSITE" id="PS50923">
    <property type="entry name" value="SUSHI"/>
    <property type="match status" value="1"/>
</dbReference>
<dbReference type="Pfam" id="PF00090">
    <property type="entry name" value="TSP_1"/>
    <property type="match status" value="4"/>
</dbReference>
<keyword evidence="5 8" id="KW-1015">Disulfide bond</keyword>
<name>A0ABY7F949_MYAAR</name>
<feature type="domain" description="Cadherin" evidence="14">
    <location>
        <begin position="2221"/>
        <end position="2311"/>
    </location>
</feature>
<keyword evidence="4 11" id="KW-1133">Transmembrane helix</keyword>
<evidence type="ECO:0000256" key="12">
    <source>
        <dbReference type="SAM" id="SignalP"/>
    </source>
</evidence>
<feature type="domain" description="Cadherin" evidence="14">
    <location>
        <begin position="1870"/>
        <end position="1957"/>
    </location>
</feature>
<feature type="region of interest" description="Disordered" evidence="10">
    <location>
        <begin position="3658"/>
        <end position="3694"/>
    </location>
</feature>
<dbReference type="SUPFAM" id="SSF82895">
    <property type="entry name" value="TSP-1 type 1 repeat"/>
    <property type="match status" value="5"/>
</dbReference>
<dbReference type="InterPro" id="IPR050174">
    <property type="entry name" value="Protocadherin/Cadherin-CA"/>
</dbReference>
<reference evidence="16" key="1">
    <citation type="submission" date="2022-11" db="EMBL/GenBank/DDBJ databases">
        <title>Centuries of genome instability and evolution in soft-shell clam transmissible cancer (bioRxiv).</title>
        <authorList>
            <person name="Hart S.F.M."/>
            <person name="Yonemitsu M.A."/>
            <person name="Giersch R.M."/>
            <person name="Beal B.F."/>
            <person name="Arriagada G."/>
            <person name="Davis B.W."/>
            <person name="Ostrander E.A."/>
            <person name="Goff S.P."/>
            <person name="Metzger M.J."/>
        </authorList>
    </citation>
    <scope>NUCLEOTIDE SEQUENCE</scope>
    <source>
        <strain evidence="16">MELC-2E11</strain>
        <tissue evidence="16">Siphon/mantle</tissue>
    </source>
</reference>
<feature type="domain" description="Cadherin" evidence="14">
    <location>
        <begin position="950"/>
        <end position="1032"/>
    </location>
</feature>
<dbReference type="Pfam" id="PF00008">
    <property type="entry name" value="EGF"/>
    <property type="match status" value="1"/>
</dbReference>
<evidence type="ECO:0000256" key="9">
    <source>
        <dbReference type="PROSITE-ProRule" id="PRU00302"/>
    </source>
</evidence>
<evidence type="ECO:0000259" key="15">
    <source>
        <dbReference type="PROSITE" id="PS50923"/>
    </source>
</evidence>
<dbReference type="InterPro" id="IPR000436">
    <property type="entry name" value="Sushi_SCR_CCP_dom"/>
</dbReference>
<feature type="domain" description="Cadherin" evidence="14">
    <location>
        <begin position="1761"/>
        <end position="1862"/>
    </location>
</feature>
<feature type="disulfide bond" evidence="8">
    <location>
        <begin position="3416"/>
        <end position="3425"/>
    </location>
</feature>
<dbReference type="SMART" id="SM00181">
    <property type="entry name" value="EGF"/>
    <property type="match status" value="5"/>
</dbReference>
<dbReference type="SMART" id="SM00179">
    <property type="entry name" value="EGF_CA"/>
    <property type="match status" value="3"/>
</dbReference>
<dbReference type="InterPro" id="IPR000152">
    <property type="entry name" value="EGF-type_Asp/Asn_hydroxyl_site"/>
</dbReference>
<evidence type="ECO:0000256" key="8">
    <source>
        <dbReference type="PROSITE-ProRule" id="PRU00076"/>
    </source>
</evidence>
<sequence length="3790" mass="420237">MDGMWIIPLILSFLVPAASQTCEQTDCVLSAWGTWSVCTVTCGEDGTRRREQLVLREAACGGMCPDSLFEMEECNRHCCPVDCQYTPWSKWGMCYCTSDGCGGGGERYNCRRSRQLVMNASCGGYCDDVSVQEECGLLCCYRDCVTGPWSAWTACEAKCEQIGTKKRTRVVDQHAECEGEPCLLLEEVAACTGTCCPVDCVLGAWSKWSACNTTCGEGAQNRTRFVQQAACGGQACGEEPVSLETRNKTRRVTQSTDCGGTRCPSLLETRDCLVTEVIDCSFTAWSPWTACNTDCGEGVATRSRSLISPAYCGGKCMSEGLVEEKSCESYAAKQDCKASDWSEWGDCLRDCERGRQTRNRTMIANPSCGGAVCPDLTETRPCHEPCEQLCNGGVCLCRQGYTLNADHVTCTVITCVEPALDYCPPTHRYLIDCQYPKLQCSQGLTYNKTCAIFCKLTGWTLKGGVADIRCQQNATWTQPKMYCVRPNNAPLRVEIDRTHIDENKPAATCFAYLSTATTDGEQFERHTYAVVEDPTGRLHVKDNRVCLSRDSDYEETPQEWDVVFRSTDIEGLWVDTTITFHTVNHNDPPVSVKLVPDTLPENSPAGTEVGCLEGHDDDPGQNITFTLVSSDLAFHIETDTRGRQCLQLVKDSGSLCTIEGGNNCFLNFEKQAVHVITVLAVDDGTPPKSAYYEVNIYLSDVNDKQTAVSTKPAWIPEEISPGEPLVTMVTVDEDLGQTYTYRMLDDAGGLFRLVGDSLVATRRFDFETEKQLDFIVVVESVDDTNPEFRVTSNITLTVGDINEAPFELELLSLNGLRSFSKNQPSVEENIVGVFGTVTVKDYDAKDHVTIVMDSNDGMVDRLSLGETYCSSLPSLNVFCTARIDIVKPFNFEHTKVTWIVLHAVDGMRANTTLNLTLSVVDKNDPPSGILLNGRPDTVFSIAENMMDQVVSKLSAVDEDESDQHTFVVEQGPPGLFTVLGDTLKTTATARLNYERTQFYKLHIRCTDSGNPPMFALFDVTINVTDINEIPTATSLTNDKVEENSVAGTLVGELVTEDPDNELEPRQNFTYTLPDDSNGRFYLSGNKLLVKEAVQWCGAVRCTLNHELQSSLQVSVITMDTGTPKKTRTDKFTIQVLDVNDPPTHIKLNLDLVKENEPTSTVIGNFSAEDEDGKDKVSFSLVDNSDVFVILNGFTLTTKISLDYERLKSYWVTIQASDTNTPPGISEEVMKISVIDENETPIFMNMQTTINLPEDVQVGEPLKAFRISDPDSWDTLKSTIVDETDTFSITDLNCSTTLISGSTDCEFNLVLQKRLNFEIKQSYQLTLYVSDKQGLSSSSSLVVTVEDVNLAPEVQQNSSLDYEVLQSEELTMNVTVTDSGLPPQTISKFFKVIVEDVNEAPTELRITNNEVSEEAVIHTSVGTLLVTDDDLDQTYTFEILGSGVFIIDGNDLVVNNALNFEKSKSHEILVEVTDSGTPPRSRVFDIQINITDVNEPPTNITISKNVVPLDSPAGTVIGTLRVIDEDEDQLHSFESVGSGEIFGVSENGELVVVNLDGLAVGEIVEIEIKVTDDGNPPMSVREVLKIQIENIATDILLTSKNTEFQFENNNVQIPERIPVETQVASVELTSNAYGDILISVVEGSELFVITDIQCTVDIMFSLTKIQVKENSQNDFIGRFTVKDQDQLDKHSFRVAESDHLKVSSDGNLFTSPEAVLDYEDSTRLALTVTVSDSGNLTLSKAFDVIVLDVNDIPTKLSLTNNEIKEGASSGTDIGDFIVEDEDESQNFSLHLLRFNNIFKIENITLKVNADGMNCTKAMNCALDFETKSSYDLQVNVTDNGQPSIYKIFNVTVNVVDVNDPPRNIFLNSTIINENTPIESFVAQIYSYDDDAGQQHTFSVVGSDEFVAVGAHLITNALFNYEAQWIYIVNLTATDDGDPKLTTWTTFEIKVKNVNEPPFDLSVRATSESKYDFKVDSPVIDENVPSLTYIGEVLAFDEDDDDTLRFEAMSSHNILIDGSNVSLVHCPENTKSAVLGSLTAEDEEDGQSYSFTLIGEQSFFYIADAKLWVTSAANLDYEKQSIYSLTIRVTDNGIPIAVFDKAFIIQLTDENESPTNLYLNNTKVSELAVSGDMIGQFYVEDPDKDNEDHEIRILDESVSKFEIKKHLLVVKDGSFDYENTNMYSVMFDVIDKGNPPMSATFTISVEVTDANEPPEQLKFSGNEIEENVAIGTSVGVFSARDPDIGQSLTFSIDGVNGSLSVNGVDLIVSGNIDFEANSVLKFNATVYDDGAQTMFIKKEFIIPILDVNEAPNKIRNLTVLEILESSTVSTVIATFEISDPDSVERITAKIIKGENIFDTSGLQCKETLGSSVCVVSVHLKKQLDFETNKGPTPLEFEVEDKGGLTFRKTFYFNDIIIDTEIVGIPENSPHFVVGSLVSIDDDENDKHTYQVITFWESFTTVGNKLVTKVPFDYEKKPVYELMIRSTDNGNPRMSFAKQFVINVTDVNEEPEDILVSPMKIKRNAKVGETVGVFTVIDPDNVRREGFQTHICTLASSEWLQIPQNKLHFTINKEIPPDAGTISITITCTDNGTPPLFLTQEFNLEIVDRVIPPKEIVVLNLDGGQTLLVSENENKIIEFVFELEETTIFTIDDTTLVLKDELDFESFPEITVTIFARDAGTNGDSLNISGSFKINVMDVNEAPYGIELQGVQSVPENSLQGFAIGVLYTFDHENYQTYAYRISGVSYGFSVDENDQDIFDTFSIEGSILKVGSGYQNIDYELSDIISVLLETTDSGEPEYTLREVIHLKIEDTNDPPTEIQLTQNIIVENSPEGTVIGTLVITDPDIGQDHICEIINLIDVPFKIVDSKTLALSSQTVDFERQNTYNVMISFSLDPQSDRGFEIKGDATLIAPLGLDYETKRFHSIVIVAEDEEGQFATMNFEIEVLDVNETPLNITLSKTHVGEHAKHGENIGILSTVDPDFGQTFTYSLNQITLSEGKVEIQRNQLNIGENGLDFETSDTIRITIRSTDNGIPPEYKEIDFTIHIIDENDPPSGIIVGQVLPVSEDTSPHTTILTFEVEDSDVNQTHSCFIKGDGNYFLVTIKTSGPMGLLLTNELDYEENNEYQVIIACSDGEYEITKNITIQVEDVNEAPFEIKLSGSNTIKADSTPGLIIGELQVYDEDFDQTHAFIIIGEHADLLKVTDDNVLVLKNAIPEDTKKSSDPSLIFEIEVSDNGNPVLTYRQLFHLPLTQDDVLYAGLPDLLFNDVKVLATQTQGYNLGNLIANDMVKDSLEISLEENFEGLFKIKDHVYLALAKNASLMTTPSGIILVTLFDSETLESKSHRIIVEIVQSSTCETITCEHNEHCITYNETRGSCECDDDFSRIDNTCVSKDDCDGIYCQNNGTCVDQVNTFVCKCIGIYTGQYCEIDPEVDSQCNPNPCKNGGICIPKSDEFTCSCQNGWAGDTCAENIDDCQMAICYNGGTCRDRQLTYICDCTSDWKGLRCEYHEHICLDKNCNNTHGCISLALTETSLCAETNIYLVALEYVRPEDLDIEEFQARLVEFVINYGRIAKHGYTGIRRRREVIEEIEVYVAESSESLDVFTFELYVIRSKHEVLTKDAVLTILAFTCLDIIAVVAAILTIVMVIFKKKNQIKPEETSLDASSRNTYASMPKEDVHTDKRSEAQTSVSKSSAERAVDECIEPFTTDHEMLLANTDSGSKPPTSSFTCGDVPQTLKNQDDTNYLKLTSAKSDKMHTTGIGSRTRYTSDYYIFQRNRDQEVTPVEMTESKV</sequence>
<keyword evidence="2 11" id="KW-0812">Transmembrane</keyword>
<dbReference type="InterPro" id="IPR000742">
    <property type="entry name" value="EGF"/>
</dbReference>
<dbReference type="PROSITE" id="PS00022">
    <property type="entry name" value="EGF_1"/>
    <property type="match status" value="3"/>
</dbReference>
<keyword evidence="8" id="KW-0245">EGF-like domain</keyword>
<feature type="compositionally biased region" description="Polar residues" evidence="10">
    <location>
        <begin position="3660"/>
        <end position="3669"/>
    </location>
</feature>
<dbReference type="PROSITE" id="PS50026">
    <property type="entry name" value="EGF_3"/>
    <property type="match status" value="3"/>
</dbReference>
<feature type="signal peptide" evidence="12">
    <location>
        <begin position="1"/>
        <end position="19"/>
    </location>
</feature>
<evidence type="ECO:0000313" key="17">
    <source>
        <dbReference type="Proteomes" id="UP001164746"/>
    </source>
</evidence>
<evidence type="ECO:0000259" key="14">
    <source>
        <dbReference type="PROSITE" id="PS50268"/>
    </source>
</evidence>
<feature type="domain" description="Cadherin" evidence="14">
    <location>
        <begin position="1359"/>
        <end position="1402"/>
    </location>
</feature>
<accession>A0ABY7F949</accession>
<feature type="domain" description="EGF-like" evidence="13">
    <location>
        <begin position="3431"/>
        <end position="3467"/>
    </location>
</feature>
<gene>
    <name evidence="16" type="ORF">MAR_000483</name>
</gene>
<feature type="domain" description="Cadherin" evidence="14">
    <location>
        <begin position="3045"/>
        <end position="3153"/>
    </location>
</feature>
<dbReference type="Pfam" id="PF00028">
    <property type="entry name" value="Cadherin"/>
    <property type="match status" value="4"/>
</dbReference>
<dbReference type="CDD" id="cd11304">
    <property type="entry name" value="Cadherin_repeat"/>
    <property type="match status" value="19"/>
</dbReference>
<feature type="domain" description="Cadherin" evidence="14">
    <location>
        <begin position="2824"/>
        <end position="2952"/>
    </location>
</feature>
<evidence type="ECO:0000259" key="13">
    <source>
        <dbReference type="PROSITE" id="PS50026"/>
    </source>
</evidence>
<feature type="domain" description="Cadherin" evidence="14">
    <location>
        <begin position="707"/>
        <end position="807"/>
    </location>
</feature>
<dbReference type="Gene3D" id="2.20.100.10">
    <property type="entry name" value="Thrombospondin type-1 (TSP1) repeat"/>
    <property type="match status" value="5"/>
</dbReference>
<keyword evidence="9" id="KW-0768">Sushi</keyword>
<dbReference type="SMART" id="SM00209">
    <property type="entry name" value="TSP1"/>
    <property type="match status" value="5"/>
</dbReference>
<dbReference type="Gene3D" id="2.60.40.60">
    <property type="entry name" value="Cadherins"/>
    <property type="match status" value="19"/>
</dbReference>
<feature type="domain" description="Cadherin" evidence="14">
    <location>
        <begin position="1152"/>
        <end position="1242"/>
    </location>
</feature>
<dbReference type="CDD" id="cd00054">
    <property type="entry name" value="EGF_CA"/>
    <property type="match status" value="3"/>
</dbReference>
<dbReference type="InterPro" id="IPR044004">
    <property type="entry name" value="TSP1_spondin_dom"/>
</dbReference>
<evidence type="ECO:0000256" key="7">
    <source>
        <dbReference type="PROSITE-ProRule" id="PRU00043"/>
    </source>
</evidence>
<dbReference type="InterPro" id="IPR002126">
    <property type="entry name" value="Cadherin-like_dom"/>
</dbReference>
<feature type="domain" description="Cadherin" evidence="14">
    <location>
        <begin position="2635"/>
        <end position="2702"/>
    </location>
</feature>
<evidence type="ECO:0000256" key="2">
    <source>
        <dbReference type="ARBA" id="ARBA00022692"/>
    </source>
</evidence>
<feature type="domain" description="EGF-like" evidence="13">
    <location>
        <begin position="3390"/>
        <end position="3426"/>
    </location>
</feature>
<keyword evidence="7" id="KW-0106">Calcium</keyword>
<dbReference type="PROSITE" id="PS00010">
    <property type="entry name" value="ASX_HYDROXYL"/>
    <property type="match status" value="2"/>
</dbReference>
<feature type="chain" id="PRO_5046054845" evidence="12">
    <location>
        <begin position="20"/>
        <end position="3790"/>
    </location>
</feature>
<keyword evidence="6" id="KW-0325">Glycoprotein</keyword>
<evidence type="ECO:0000313" key="16">
    <source>
        <dbReference type="EMBL" id="WAR18645.1"/>
    </source>
</evidence>